<reference evidence="3" key="1">
    <citation type="submission" date="2016-06" db="UniProtKB">
        <authorList>
            <consortium name="WormBaseParasite"/>
        </authorList>
    </citation>
    <scope>IDENTIFICATION</scope>
</reference>
<proteinExistence type="predicted"/>
<sequence>MEKTDYINKANQVFDDREAYTPLAEDPTKKQAASVKRKITELTRLKLITPDDSRFINLSNPRIAHAYGLPKVHKAGAPLRIIVPLIGSPTYNLA</sequence>
<reference evidence="1 2" key="2">
    <citation type="submission" date="2018-11" db="EMBL/GenBank/DDBJ databases">
        <authorList>
            <consortium name="Pathogen Informatics"/>
        </authorList>
    </citation>
    <scope>NUCLEOTIDE SEQUENCE [LARGE SCALE GENOMIC DNA]</scope>
    <source>
        <strain evidence="1 2">NST_G2</strain>
    </source>
</reference>
<dbReference type="WBParaSite" id="SSLN_0001577301-mRNA-1">
    <property type="protein sequence ID" value="SSLN_0001577301-mRNA-1"/>
    <property type="gene ID" value="SSLN_0001577301"/>
</dbReference>
<evidence type="ECO:0000313" key="3">
    <source>
        <dbReference type="WBParaSite" id="SSLN_0001577301-mRNA-1"/>
    </source>
</evidence>
<dbReference type="AlphaFoldDB" id="A0A183TFF7"/>
<dbReference type="Proteomes" id="UP000275846">
    <property type="component" value="Unassembled WGS sequence"/>
</dbReference>
<evidence type="ECO:0000313" key="1">
    <source>
        <dbReference type="EMBL" id="VDM01590.1"/>
    </source>
</evidence>
<accession>A0A183TFF7</accession>
<dbReference type="EMBL" id="UYSU01039688">
    <property type="protein sequence ID" value="VDM01590.1"/>
    <property type="molecule type" value="Genomic_DNA"/>
</dbReference>
<organism evidence="3">
    <name type="scientific">Schistocephalus solidus</name>
    <name type="common">Tapeworm</name>
    <dbReference type="NCBI Taxonomy" id="70667"/>
    <lineage>
        <taxon>Eukaryota</taxon>
        <taxon>Metazoa</taxon>
        <taxon>Spiralia</taxon>
        <taxon>Lophotrochozoa</taxon>
        <taxon>Platyhelminthes</taxon>
        <taxon>Cestoda</taxon>
        <taxon>Eucestoda</taxon>
        <taxon>Diphyllobothriidea</taxon>
        <taxon>Diphyllobothriidae</taxon>
        <taxon>Schistocephalus</taxon>
    </lineage>
</organism>
<protein>
    <submittedName>
        <fullName evidence="3">Acyl-CoA synthetase</fullName>
    </submittedName>
</protein>
<evidence type="ECO:0000313" key="2">
    <source>
        <dbReference type="Proteomes" id="UP000275846"/>
    </source>
</evidence>
<name>A0A183TFF7_SCHSO</name>
<dbReference type="OrthoDB" id="10029313at2759"/>
<gene>
    <name evidence="1" type="ORF">SSLN_LOCUS15204</name>
</gene>
<keyword evidence="2" id="KW-1185">Reference proteome</keyword>